<proteinExistence type="predicted"/>
<dbReference type="Proteomes" id="UP000597656">
    <property type="component" value="Unassembled WGS sequence"/>
</dbReference>
<evidence type="ECO:0000313" key="2">
    <source>
        <dbReference type="Proteomes" id="UP000597656"/>
    </source>
</evidence>
<sequence length="214" mass="23907">MVQVLRNVLGAWKTTRIRHCGLLAVDVASSGQWDSEQFVRARATLFESLRTAFEDSGVPWRACRTSDRGDGMVVVVPQRFPVHRLAYPLLDRLSAQLRHHNRYARSPLRVRVALHAGTVHIDRYGATGYAKVLLARLLESPPVRGALADAPESCPVAAIVSNTFYDDVVRNGYPGIELERYVPVDVHVKESSVRGWVHVPGYVSSDAERRLRSV</sequence>
<name>A0ABQ2HFK3_9PSEU</name>
<dbReference type="SUPFAM" id="SSF55073">
    <property type="entry name" value="Nucleotide cyclase"/>
    <property type="match status" value="1"/>
</dbReference>
<keyword evidence="2" id="KW-1185">Reference proteome</keyword>
<comment type="caution">
    <text evidence="1">The sequence shown here is derived from an EMBL/GenBank/DDBJ whole genome shotgun (WGS) entry which is preliminary data.</text>
</comment>
<reference evidence="2" key="1">
    <citation type="journal article" date="2019" name="Int. J. Syst. Evol. Microbiol.">
        <title>The Global Catalogue of Microorganisms (GCM) 10K type strain sequencing project: providing services to taxonomists for standard genome sequencing and annotation.</title>
        <authorList>
            <consortium name="The Broad Institute Genomics Platform"/>
            <consortium name="The Broad Institute Genome Sequencing Center for Infectious Disease"/>
            <person name="Wu L."/>
            <person name="Ma J."/>
        </authorList>
    </citation>
    <scope>NUCLEOTIDE SEQUENCE [LARGE SCALE GENOMIC DNA]</scope>
    <source>
        <strain evidence="2">CGMCC 4.7319</strain>
    </source>
</reference>
<accession>A0ABQ2HFK3</accession>
<protein>
    <recommendedName>
        <fullName evidence="3">Guanylate cyclase domain-containing protein</fullName>
    </recommendedName>
</protein>
<organism evidence="1 2">
    <name type="scientific">Lentzea pudingi</name>
    <dbReference type="NCBI Taxonomy" id="1789439"/>
    <lineage>
        <taxon>Bacteria</taxon>
        <taxon>Bacillati</taxon>
        <taxon>Actinomycetota</taxon>
        <taxon>Actinomycetes</taxon>
        <taxon>Pseudonocardiales</taxon>
        <taxon>Pseudonocardiaceae</taxon>
        <taxon>Lentzea</taxon>
    </lineage>
</organism>
<dbReference type="Gene3D" id="3.30.70.1230">
    <property type="entry name" value="Nucleotide cyclase"/>
    <property type="match status" value="1"/>
</dbReference>
<dbReference type="EMBL" id="BMNC01000002">
    <property type="protein sequence ID" value="GGM78153.1"/>
    <property type="molecule type" value="Genomic_DNA"/>
</dbReference>
<evidence type="ECO:0008006" key="3">
    <source>
        <dbReference type="Google" id="ProtNLM"/>
    </source>
</evidence>
<dbReference type="InterPro" id="IPR029787">
    <property type="entry name" value="Nucleotide_cyclase"/>
</dbReference>
<gene>
    <name evidence="1" type="ORF">GCM10011609_12420</name>
</gene>
<evidence type="ECO:0000313" key="1">
    <source>
        <dbReference type="EMBL" id="GGM78153.1"/>
    </source>
</evidence>